<dbReference type="RefSeq" id="XP_024395632.1">
    <property type="nucleotide sequence ID" value="XM_024539864.2"/>
</dbReference>
<dbReference type="KEGG" id="ppp:112291895"/>
<dbReference type="EnsemblPlants" id="Pp3c14_4940V3.1">
    <property type="protein sequence ID" value="Pp3c14_4940V3.1"/>
    <property type="gene ID" value="Pp3c14_4940"/>
</dbReference>
<dbReference type="Proteomes" id="UP000006727">
    <property type="component" value="Chromosome 14"/>
</dbReference>
<evidence type="ECO:0000313" key="3">
    <source>
        <dbReference type="EnsemblPlants" id="Pp3c14_4940V3.1"/>
    </source>
</evidence>
<reference evidence="2 4" key="2">
    <citation type="journal article" date="2018" name="Plant J.">
        <title>The Physcomitrella patens chromosome-scale assembly reveals moss genome structure and evolution.</title>
        <authorList>
            <person name="Lang D."/>
            <person name="Ullrich K.K."/>
            <person name="Murat F."/>
            <person name="Fuchs J."/>
            <person name="Jenkins J."/>
            <person name="Haas F.B."/>
            <person name="Piednoel M."/>
            <person name="Gundlach H."/>
            <person name="Van Bel M."/>
            <person name="Meyberg R."/>
            <person name="Vives C."/>
            <person name="Morata J."/>
            <person name="Symeonidi A."/>
            <person name="Hiss M."/>
            <person name="Muchero W."/>
            <person name="Kamisugi Y."/>
            <person name="Saleh O."/>
            <person name="Blanc G."/>
            <person name="Decker E.L."/>
            <person name="van Gessel N."/>
            <person name="Grimwood J."/>
            <person name="Hayes R.D."/>
            <person name="Graham S.W."/>
            <person name="Gunter L.E."/>
            <person name="McDaniel S.F."/>
            <person name="Hoernstein S.N.W."/>
            <person name="Larsson A."/>
            <person name="Li F.W."/>
            <person name="Perroud P.F."/>
            <person name="Phillips J."/>
            <person name="Ranjan P."/>
            <person name="Rokshar D.S."/>
            <person name="Rothfels C.J."/>
            <person name="Schneider L."/>
            <person name="Shu S."/>
            <person name="Stevenson D.W."/>
            <person name="Thummler F."/>
            <person name="Tillich M."/>
            <person name="Villarreal Aguilar J.C."/>
            <person name="Widiez T."/>
            <person name="Wong G.K."/>
            <person name="Wymore A."/>
            <person name="Zhang Y."/>
            <person name="Zimmer A.D."/>
            <person name="Quatrano R.S."/>
            <person name="Mayer K.F.X."/>
            <person name="Goodstein D."/>
            <person name="Casacuberta J.M."/>
            <person name="Vandepoele K."/>
            <person name="Reski R."/>
            <person name="Cuming A.C."/>
            <person name="Tuskan G.A."/>
            <person name="Maumus F."/>
            <person name="Salse J."/>
            <person name="Schmutz J."/>
            <person name="Rensing S.A."/>
        </authorList>
    </citation>
    <scope>NUCLEOTIDE SEQUENCE [LARGE SCALE GENOMIC DNA]</scope>
    <source>
        <strain evidence="3 4">cv. Gransden 2004</strain>
    </source>
</reference>
<dbReference type="GeneID" id="112291895"/>
<dbReference type="AlphaFoldDB" id="A0A2K1JGE6"/>
<feature type="compositionally biased region" description="Basic and acidic residues" evidence="1">
    <location>
        <begin position="157"/>
        <end position="166"/>
    </location>
</feature>
<feature type="region of interest" description="Disordered" evidence="1">
    <location>
        <begin position="105"/>
        <end position="124"/>
    </location>
</feature>
<keyword evidence="4" id="KW-1185">Reference proteome</keyword>
<protein>
    <submittedName>
        <fullName evidence="2 3">Uncharacterized protein</fullName>
    </submittedName>
</protein>
<dbReference type="RefSeq" id="XP_024395631.1">
    <property type="nucleotide sequence ID" value="XM_024539863.2"/>
</dbReference>
<organism evidence="2">
    <name type="scientific">Physcomitrium patens</name>
    <name type="common">Spreading-leaved earth moss</name>
    <name type="synonym">Physcomitrella patens</name>
    <dbReference type="NCBI Taxonomy" id="3218"/>
    <lineage>
        <taxon>Eukaryota</taxon>
        <taxon>Viridiplantae</taxon>
        <taxon>Streptophyta</taxon>
        <taxon>Embryophyta</taxon>
        <taxon>Bryophyta</taxon>
        <taxon>Bryophytina</taxon>
        <taxon>Bryopsida</taxon>
        <taxon>Funariidae</taxon>
        <taxon>Funariales</taxon>
        <taxon>Funariaceae</taxon>
        <taxon>Physcomitrium</taxon>
    </lineage>
</organism>
<reference evidence="3" key="3">
    <citation type="submission" date="2020-12" db="UniProtKB">
        <authorList>
            <consortium name="EnsemblPlants"/>
        </authorList>
    </citation>
    <scope>IDENTIFICATION</scope>
</reference>
<dbReference type="PaxDb" id="3218-PP1S126_197V6.1"/>
<proteinExistence type="predicted"/>
<accession>A0A2K1JGE6</accession>
<evidence type="ECO:0000256" key="1">
    <source>
        <dbReference type="SAM" id="MobiDB-lite"/>
    </source>
</evidence>
<dbReference type="Gramene" id="Pp3c14_4940V3.2">
    <property type="protein sequence ID" value="Pp3c14_4940V3.2"/>
    <property type="gene ID" value="Pp3c14_4940"/>
</dbReference>
<name>A0A2K1JGE6_PHYPA</name>
<sequence length="166" mass="17947">MRTAVIFCRNVRRLSSVVPQGCNDLVASSRVNKTFSTVGRKDGAPSLVGSRGAGGSLAQLSDGLFVGSARFMGYSSFGEKFAEKIPEDTEKHPEEAIERASQELFEQSNVTAYHEESPTEETEGYVVKDHIAEKPGAEVANEVWGAKEQDGTSVFTDHSDKVSTEA</sequence>
<dbReference type="EnsemblPlants" id="Pp3c14_4940V3.2">
    <property type="protein sequence ID" value="Pp3c14_4940V3.2"/>
    <property type="gene ID" value="Pp3c14_4940"/>
</dbReference>
<reference evidence="2 4" key="1">
    <citation type="journal article" date="2008" name="Science">
        <title>The Physcomitrella genome reveals evolutionary insights into the conquest of land by plants.</title>
        <authorList>
            <person name="Rensing S."/>
            <person name="Lang D."/>
            <person name="Zimmer A."/>
            <person name="Terry A."/>
            <person name="Salamov A."/>
            <person name="Shapiro H."/>
            <person name="Nishiyama T."/>
            <person name="Perroud P.-F."/>
            <person name="Lindquist E."/>
            <person name="Kamisugi Y."/>
            <person name="Tanahashi T."/>
            <person name="Sakakibara K."/>
            <person name="Fujita T."/>
            <person name="Oishi K."/>
            <person name="Shin-I T."/>
            <person name="Kuroki Y."/>
            <person name="Toyoda A."/>
            <person name="Suzuki Y."/>
            <person name="Hashimoto A."/>
            <person name="Yamaguchi K."/>
            <person name="Sugano A."/>
            <person name="Kohara Y."/>
            <person name="Fujiyama A."/>
            <person name="Anterola A."/>
            <person name="Aoki S."/>
            <person name="Ashton N."/>
            <person name="Barbazuk W.B."/>
            <person name="Barker E."/>
            <person name="Bennetzen J."/>
            <person name="Bezanilla M."/>
            <person name="Blankenship R."/>
            <person name="Cho S.H."/>
            <person name="Dutcher S."/>
            <person name="Estelle M."/>
            <person name="Fawcett J.A."/>
            <person name="Gundlach H."/>
            <person name="Hanada K."/>
            <person name="Heyl A."/>
            <person name="Hicks K.A."/>
            <person name="Hugh J."/>
            <person name="Lohr M."/>
            <person name="Mayer K."/>
            <person name="Melkozernov A."/>
            <person name="Murata T."/>
            <person name="Nelson D."/>
            <person name="Pils B."/>
            <person name="Prigge M."/>
            <person name="Reiss B."/>
            <person name="Renner T."/>
            <person name="Rombauts S."/>
            <person name="Rushton P."/>
            <person name="Sanderfoot A."/>
            <person name="Schween G."/>
            <person name="Shiu S.-H."/>
            <person name="Stueber K."/>
            <person name="Theodoulou F.L."/>
            <person name="Tu H."/>
            <person name="Van de Peer Y."/>
            <person name="Verrier P.J."/>
            <person name="Waters E."/>
            <person name="Wood A."/>
            <person name="Yang L."/>
            <person name="Cove D."/>
            <person name="Cuming A."/>
            <person name="Hasebe M."/>
            <person name="Lucas S."/>
            <person name="Mishler D.B."/>
            <person name="Reski R."/>
            <person name="Grigoriev I."/>
            <person name="Quatrano R.S."/>
            <person name="Boore J.L."/>
        </authorList>
    </citation>
    <scope>NUCLEOTIDE SEQUENCE [LARGE SCALE GENOMIC DNA]</scope>
    <source>
        <strain evidence="3 4">cv. Gransden 2004</strain>
    </source>
</reference>
<evidence type="ECO:0000313" key="4">
    <source>
        <dbReference type="Proteomes" id="UP000006727"/>
    </source>
</evidence>
<dbReference type="EMBL" id="ABEU02000014">
    <property type="protein sequence ID" value="PNR40633.1"/>
    <property type="molecule type" value="Genomic_DNA"/>
</dbReference>
<dbReference type="Gramene" id="Pp3c14_4940V3.1">
    <property type="protein sequence ID" value="Pp3c14_4940V3.1"/>
    <property type="gene ID" value="Pp3c14_4940"/>
</dbReference>
<dbReference type="OrthoDB" id="10488104at2759"/>
<evidence type="ECO:0000313" key="2">
    <source>
        <dbReference type="EMBL" id="PNR40633.1"/>
    </source>
</evidence>
<gene>
    <name evidence="3" type="primary">LOC112291895</name>
    <name evidence="2" type="ORF">PHYPA_018036</name>
</gene>
<feature type="region of interest" description="Disordered" evidence="1">
    <location>
        <begin position="144"/>
        <end position="166"/>
    </location>
</feature>